<comment type="caution">
    <text evidence="2">The sequence shown here is derived from an EMBL/GenBank/DDBJ whole genome shotgun (WGS) entry which is preliminary data.</text>
</comment>
<evidence type="ECO:0000313" key="3">
    <source>
        <dbReference type="Proteomes" id="UP000520592"/>
    </source>
</evidence>
<dbReference type="RefSeq" id="WP_177059578.1">
    <property type="nucleotide sequence ID" value="NZ_JACAPS010000027.1"/>
</dbReference>
<feature type="chain" id="PRO_5030917895" evidence="1">
    <location>
        <begin position="28"/>
        <end position="185"/>
    </location>
</feature>
<proteinExistence type="predicted"/>
<dbReference type="PROSITE" id="PS51257">
    <property type="entry name" value="PROKAR_LIPOPROTEIN"/>
    <property type="match status" value="1"/>
</dbReference>
<dbReference type="NCBIfam" id="TIGR03748">
    <property type="entry name" value="conj_PilL"/>
    <property type="match status" value="1"/>
</dbReference>
<gene>
    <name evidence="2" type="ORF">HX876_16570</name>
</gene>
<dbReference type="InterPro" id="IPR022260">
    <property type="entry name" value="Integr_conj_element_PilL"/>
</dbReference>
<organism evidence="2 3">
    <name type="scientific">Pseudomonas gingeri</name>
    <dbReference type="NCBI Taxonomy" id="117681"/>
    <lineage>
        <taxon>Bacteria</taxon>
        <taxon>Pseudomonadati</taxon>
        <taxon>Pseudomonadota</taxon>
        <taxon>Gammaproteobacteria</taxon>
        <taxon>Pseudomonadales</taxon>
        <taxon>Pseudomonadaceae</taxon>
        <taxon>Pseudomonas</taxon>
    </lineage>
</organism>
<accession>A0A7Y7YCT9</accession>
<reference evidence="2 3" key="1">
    <citation type="submission" date="2020-04" db="EMBL/GenBank/DDBJ databases">
        <title>Molecular characterization of pseudomonads from Agaricus bisporus reveal novel blotch 2 pathogens in Western Europe.</title>
        <authorList>
            <person name="Taparia T."/>
            <person name="Krijger M."/>
            <person name="Haynes E."/>
            <person name="Elpinstone J.G."/>
            <person name="Noble R."/>
            <person name="Van Der Wolf J."/>
        </authorList>
    </citation>
    <scope>NUCLEOTIDE SEQUENCE [LARGE SCALE GENOMIC DNA]</scope>
    <source>
        <strain evidence="2 3">IPO3737</strain>
    </source>
</reference>
<evidence type="ECO:0000256" key="1">
    <source>
        <dbReference type="SAM" id="SignalP"/>
    </source>
</evidence>
<protein>
    <submittedName>
        <fullName evidence="2">Pilus assembly protein</fullName>
    </submittedName>
</protein>
<keyword evidence="1" id="KW-0732">Signal</keyword>
<evidence type="ECO:0000313" key="2">
    <source>
        <dbReference type="EMBL" id="NWC34018.1"/>
    </source>
</evidence>
<sequence>MFCFPTRPLAVAVTLTFPLTTVLSGCASPGVLDAPPAPEASQTRVLRPEGTGLLRVGRYTLADTTPRSDQLDLLSQVIDIRLPVGVNPTVREAMGYVLRQSGYGLCPAGASGDVQVLYAHPLPAAHYQLGPITLRNALLALAGPAWQLEVDEYARRICFVARQGGLERLPTSTLPLSAALPEGGR</sequence>
<dbReference type="Proteomes" id="UP000520592">
    <property type="component" value="Unassembled WGS sequence"/>
</dbReference>
<name>A0A7Y7YCT9_9PSED</name>
<dbReference type="AlphaFoldDB" id="A0A7Y7YCT9"/>
<feature type="signal peptide" evidence="1">
    <location>
        <begin position="1"/>
        <end position="27"/>
    </location>
</feature>
<dbReference type="EMBL" id="JACAQD010000018">
    <property type="protein sequence ID" value="NWC34018.1"/>
    <property type="molecule type" value="Genomic_DNA"/>
</dbReference>